<evidence type="ECO:0000256" key="5">
    <source>
        <dbReference type="PROSITE-ProRule" id="PRU00201"/>
    </source>
</evidence>
<keyword evidence="1" id="KW-0805">Transcription regulation</keyword>
<keyword evidence="4 5" id="KW-0539">Nucleus</keyword>
<feature type="domain" description="T-box" evidence="6">
    <location>
        <begin position="1"/>
        <end position="102"/>
    </location>
</feature>
<dbReference type="PROSITE" id="PS50252">
    <property type="entry name" value="TBOX_3"/>
    <property type="match status" value="1"/>
</dbReference>
<proteinExistence type="predicted"/>
<sequence length="114" mass="13109">MTQGVDLKAAKIIHAKTAEQDINMMFVYTQHQYIPRYHIMRHLSAGEIEEARNEFRMGQLHVDVVGSFFIPVTQFVAVVQYQNAEVKQVKIDENAYATAHRKRRRADCSASISN</sequence>
<comment type="caution">
    <text evidence="5">Lacks conserved residue(s) required for the propagation of feature annotation.</text>
</comment>
<evidence type="ECO:0000259" key="6">
    <source>
        <dbReference type="PROSITE" id="PS50252"/>
    </source>
</evidence>
<keyword evidence="3" id="KW-0804">Transcription</keyword>
<dbReference type="InterPro" id="IPR046360">
    <property type="entry name" value="T-box_DNA-bd"/>
</dbReference>
<reference evidence="7" key="1">
    <citation type="submission" date="2019-11" db="UniProtKB">
        <authorList>
            <consortium name="WormBaseParasite"/>
        </authorList>
    </citation>
    <scope>IDENTIFICATION</scope>
</reference>
<dbReference type="GO" id="GO:0045893">
    <property type="term" value="P:positive regulation of DNA-templated transcription"/>
    <property type="evidence" value="ECO:0007669"/>
    <property type="project" value="InterPro"/>
</dbReference>
<organism evidence="7">
    <name type="scientific">Mesocestoides corti</name>
    <name type="common">Flatworm</name>
    <dbReference type="NCBI Taxonomy" id="53468"/>
    <lineage>
        <taxon>Eukaryota</taxon>
        <taxon>Metazoa</taxon>
        <taxon>Spiralia</taxon>
        <taxon>Lophotrochozoa</taxon>
        <taxon>Platyhelminthes</taxon>
        <taxon>Cestoda</taxon>
        <taxon>Eucestoda</taxon>
        <taxon>Cyclophyllidea</taxon>
        <taxon>Mesocestoididae</taxon>
        <taxon>Mesocestoides</taxon>
    </lineage>
</organism>
<dbReference type="GO" id="GO:0003677">
    <property type="term" value="F:DNA binding"/>
    <property type="evidence" value="ECO:0007669"/>
    <property type="project" value="UniProtKB-UniRule"/>
</dbReference>
<comment type="subcellular location">
    <subcellularLocation>
        <location evidence="5">Nucleus</location>
    </subcellularLocation>
</comment>
<dbReference type="AlphaFoldDB" id="A0A5K3FV58"/>
<evidence type="ECO:0000256" key="1">
    <source>
        <dbReference type="ARBA" id="ARBA00023015"/>
    </source>
</evidence>
<dbReference type="Pfam" id="PF00907">
    <property type="entry name" value="T-box"/>
    <property type="match status" value="1"/>
</dbReference>
<evidence type="ECO:0000256" key="2">
    <source>
        <dbReference type="ARBA" id="ARBA00023125"/>
    </source>
</evidence>
<dbReference type="SUPFAM" id="SSF49417">
    <property type="entry name" value="p53-like transcription factors"/>
    <property type="match status" value="1"/>
</dbReference>
<dbReference type="InterPro" id="IPR036960">
    <property type="entry name" value="T-box_sf"/>
</dbReference>
<dbReference type="Gene3D" id="2.60.40.820">
    <property type="entry name" value="Transcription factor, T-box"/>
    <property type="match status" value="1"/>
</dbReference>
<dbReference type="GO" id="GO:0003700">
    <property type="term" value="F:DNA-binding transcription factor activity"/>
    <property type="evidence" value="ECO:0007669"/>
    <property type="project" value="InterPro"/>
</dbReference>
<evidence type="ECO:0000256" key="4">
    <source>
        <dbReference type="ARBA" id="ARBA00023242"/>
    </source>
</evidence>
<keyword evidence="2 5" id="KW-0238">DNA-binding</keyword>
<protein>
    <submittedName>
        <fullName evidence="7">T-box domain-containing protein</fullName>
    </submittedName>
</protein>
<dbReference type="InterPro" id="IPR008967">
    <property type="entry name" value="p53-like_TF_DNA-bd_sf"/>
</dbReference>
<name>A0A5K3FV58_MESCO</name>
<dbReference type="WBParaSite" id="MCU_011636-RA">
    <property type="protein sequence ID" value="MCU_011636-RA"/>
    <property type="gene ID" value="MCU_011636"/>
</dbReference>
<dbReference type="GO" id="GO:0005634">
    <property type="term" value="C:nucleus"/>
    <property type="evidence" value="ECO:0007669"/>
    <property type="project" value="UniProtKB-SubCell"/>
</dbReference>
<evidence type="ECO:0000256" key="3">
    <source>
        <dbReference type="ARBA" id="ARBA00023163"/>
    </source>
</evidence>
<accession>A0A5K3FV58</accession>
<evidence type="ECO:0000313" key="7">
    <source>
        <dbReference type="WBParaSite" id="MCU_011636-RA"/>
    </source>
</evidence>